<organism evidence="1">
    <name type="scientific">marine metagenome</name>
    <dbReference type="NCBI Taxonomy" id="408172"/>
    <lineage>
        <taxon>unclassified sequences</taxon>
        <taxon>metagenomes</taxon>
        <taxon>ecological metagenomes</taxon>
    </lineage>
</organism>
<evidence type="ECO:0000313" key="1">
    <source>
        <dbReference type="EMBL" id="SVB77903.1"/>
    </source>
</evidence>
<dbReference type="InterPro" id="IPR020022">
    <property type="entry name" value="N-acetyl_sugar_amidoTrfase"/>
</dbReference>
<dbReference type="SUPFAM" id="SSF52402">
    <property type="entry name" value="Adenine nucleotide alpha hydrolases-like"/>
    <property type="match status" value="1"/>
</dbReference>
<dbReference type="EMBL" id="UINC01057103">
    <property type="protein sequence ID" value="SVB77903.1"/>
    <property type="molecule type" value="Genomic_DNA"/>
</dbReference>
<evidence type="ECO:0008006" key="2">
    <source>
        <dbReference type="Google" id="ProtNLM"/>
    </source>
</evidence>
<sequence>MSNQRPASVPEFKHIKERKGARYLAFNDQGICDACAQAEIKNNLIDWESREKELIELLDKHRKNDGSYDCLVPGSGGKDSVYTSHVLKYKYGMHPLSTTFPPILYTDYGYENYKNWIEVGGFDNITFKQNGKAMRLLTKLAIENLLHPFQTFILGQKNLAPKMAAKFGIDLVFYGENEAEYGNPLADNSKSLRDKSYFTYENIQDMYLSGLPISQILEQSDLDLVDLYTFLPSPSKEFEKTNIQIYYLGYYLKWIPQEAYYYAVENTNFQPRPYRTQGTYSKYHSLDDKIDDLHFYTTYIKFGIGRATYDASQEIRNAHLTREEGQALVKRFDGEFPDRYFGEIMEYLDMDPDHFHKLCD</sequence>
<feature type="non-terminal residue" evidence="1">
    <location>
        <position position="360"/>
    </location>
</feature>
<dbReference type="NCBIfam" id="TIGR03573">
    <property type="entry name" value="WbuX"/>
    <property type="match status" value="1"/>
</dbReference>
<name>A0A382GTN8_9ZZZZ</name>
<protein>
    <recommendedName>
        <fullName evidence="2">N-acetyl sugar amidotransferase</fullName>
    </recommendedName>
</protein>
<proteinExistence type="predicted"/>
<dbReference type="AlphaFoldDB" id="A0A382GTN8"/>
<accession>A0A382GTN8</accession>
<gene>
    <name evidence="1" type="ORF">METZ01_LOCUS230757</name>
</gene>
<reference evidence="1" key="1">
    <citation type="submission" date="2018-05" db="EMBL/GenBank/DDBJ databases">
        <authorList>
            <person name="Lanie J.A."/>
            <person name="Ng W.-L."/>
            <person name="Kazmierczak K.M."/>
            <person name="Andrzejewski T.M."/>
            <person name="Davidsen T.M."/>
            <person name="Wayne K.J."/>
            <person name="Tettelin H."/>
            <person name="Glass J.I."/>
            <person name="Rusch D."/>
            <person name="Podicherti R."/>
            <person name="Tsui H.-C.T."/>
            <person name="Winkler M.E."/>
        </authorList>
    </citation>
    <scope>NUCLEOTIDE SEQUENCE</scope>
</reference>